<comment type="caution">
    <text evidence="1">The sequence shown here is derived from an EMBL/GenBank/DDBJ whole genome shotgun (WGS) entry which is preliminary data.</text>
</comment>
<dbReference type="EMBL" id="DOEK01000004">
    <property type="protein sequence ID" value="HBP28040.1"/>
    <property type="molecule type" value="Genomic_DNA"/>
</dbReference>
<name>A0A356LAK3_9BURK</name>
<evidence type="ECO:0000313" key="1">
    <source>
        <dbReference type="EMBL" id="HBP28040.1"/>
    </source>
</evidence>
<evidence type="ECO:0000313" key="2">
    <source>
        <dbReference type="Proteomes" id="UP000264036"/>
    </source>
</evidence>
<accession>A0A356LAK3</accession>
<sequence length="126" mass="14491">MTIKNKAKQGKLGPHELQEAKLMLAEKKEVAYFHCDYPEVHFQDMKKCLDEGVFESIKIGEGPPYETLVVWVPGAKDKALKLIELIQYSWENGCSESVERQKGQILGYSEEDIDFYIAHLKSRSRL</sequence>
<dbReference type="Proteomes" id="UP000264036">
    <property type="component" value="Unassembled WGS sequence"/>
</dbReference>
<reference evidence="1 2" key="1">
    <citation type="journal article" date="2018" name="Nat. Biotechnol.">
        <title>A standardized bacterial taxonomy based on genome phylogeny substantially revises the tree of life.</title>
        <authorList>
            <person name="Parks D.H."/>
            <person name="Chuvochina M."/>
            <person name="Waite D.W."/>
            <person name="Rinke C."/>
            <person name="Skarshewski A."/>
            <person name="Chaumeil P.A."/>
            <person name="Hugenholtz P."/>
        </authorList>
    </citation>
    <scope>NUCLEOTIDE SEQUENCE [LARGE SCALE GENOMIC DNA]</scope>
    <source>
        <strain evidence="1">UBA10707</strain>
    </source>
</reference>
<protein>
    <submittedName>
        <fullName evidence="1">Uncharacterized protein</fullName>
    </submittedName>
</protein>
<organism evidence="1 2">
    <name type="scientific">Advenella kashmirensis</name>
    <dbReference type="NCBI Taxonomy" id="310575"/>
    <lineage>
        <taxon>Bacteria</taxon>
        <taxon>Pseudomonadati</taxon>
        <taxon>Pseudomonadota</taxon>
        <taxon>Betaproteobacteria</taxon>
        <taxon>Burkholderiales</taxon>
        <taxon>Alcaligenaceae</taxon>
    </lineage>
</organism>
<proteinExistence type="predicted"/>
<gene>
    <name evidence="1" type="ORF">DD666_01325</name>
</gene>
<dbReference type="AlphaFoldDB" id="A0A356LAK3"/>